<feature type="transmembrane region" description="Helical" evidence="1">
    <location>
        <begin position="140"/>
        <end position="161"/>
    </location>
</feature>
<evidence type="ECO:0000313" key="3">
    <source>
        <dbReference type="Proteomes" id="UP001371305"/>
    </source>
</evidence>
<feature type="transmembrane region" description="Helical" evidence="1">
    <location>
        <begin position="117"/>
        <end position="134"/>
    </location>
</feature>
<feature type="transmembrane region" description="Helical" evidence="1">
    <location>
        <begin position="50"/>
        <end position="69"/>
    </location>
</feature>
<keyword evidence="1" id="KW-0812">Transmembrane</keyword>
<dbReference type="RefSeq" id="WP_341407127.1">
    <property type="nucleotide sequence ID" value="NZ_JBBUKT010000011.1"/>
</dbReference>
<keyword evidence="1" id="KW-1133">Transmembrane helix</keyword>
<sequence length="174" mass="19064">MALRFIQIFWGLLLVVLDFNINQIDILPDILGYILIALGCRGLRDASPRFSTAATLAWIMAILSVAGYAVRGNSIGFSLLSSAMDCAMMWFLLGGVMELANSRQRQDLSQRASSRRIAYVAIAALSTLIGYTIQSPGDGVVIGIALLIGMLVVLCLILHLIHRSIRELSDDPRW</sequence>
<comment type="caution">
    <text evidence="2">The sequence shown here is derived from an EMBL/GenBank/DDBJ whole genome shotgun (WGS) entry which is preliminary data.</text>
</comment>
<name>A0ABU9B0P1_9BACT</name>
<organism evidence="2 3">
    <name type="scientific">Luteolibacter soli</name>
    <dbReference type="NCBI Taxonomy" id="3135280"/>
    <lineage>
        <taxon>Bacteria</taxon>
        <taxon>Pseudomonadati</taxon>
        <taxon>Verrucomicrobiota</taxon>
        <taxon>Verrucomicrobiia</taxon>
        <taxon>Verrucomicrobiales</taxon>
        <taxon>Verrucomicrobiaceae</taxon>
        <taxon>Luteolibacter</taxon>
    </lineage>
</organism>
<evidence type="ECO:0000313" key="2">
    <source>
        <dbReference type="EMBL" id="MEK7953363.1"/>
    </source>
</evidence>
<gene>
    <name evidence="2" type="ORF">WKV53_22805</name>
</gene>
<keyword evidence="1" id="KW-0472">Membrane</keyword>
<reference evidence="2 3" key="1">
    <citation type="submission" date="2024-04" db="EMBL/GenBank/DDBJ databases">
        <title>Luteolibacter sp. isolated from soil.</title>
        <authorList>
            <person name="An J."/>
        </authorList>
    </citation>
    <scope>NUCLEOTIDE SEQUENCE [LARGE SCALE GENOMIC DNA]</scope>
    <source>
        <strain evidence="2 3">Y139</strain>
    </source>
</reference>
<proteinExistence type="predicted"/>
<protein>
    <submittedName>
        <fullName evidence="2">Uncharacterized protein</fullName>
    </submittedName>
</protein>
<dbReference type="Proteomes" id="UP001371305">
    <property type="component" value="Unassembled WGS sequence"/>
</dbReference>
<keyword evidence="3" id="KW-1185">Reference proteome</keyword>
<accession>A0ABU9B0P1</accession>
<dbReference type="EMBL" id="JBBUKT010000011">
    <property type="protein sequence ID" value="MEK7953363.1"/>
    <property type="molecule type" value="Genomic_DNA"/>
</dbReference>
<evidence type="ECO:0000256" key="1">
    <source>
        <dbReference type="SAM" id="Phobius"/>
    </source>
</evidence>
<feature type="transmembrane region" description="Helical" evidence="1">
    <location>
        <begin position="75"/>
        <end position="96"/>
    </location>
</feature>